<sequence>MSDETTFTVGDLRRELSIYDDDTKLSFDGGLTFGRVKNWGDDEIILLFAEPQAYLEEKFKEKNPNVKVAFMRIDNVEWDESGVIGGPIDVSIK</sequence>
<dbReference type="EMBL" id="BAABBP010000036">
    <property type="protein sequence ID" value="GAA4003964.1"/>
    <property type="molecule type" value="Genomic_DNA"/>
</dbReference>
<gene>
    <name evidence="1" type="ORF">GCM10022279_29890</name>
</gene>
<dbReference type="Proteomes" id="UP001501627">
    <property type="component" value="Unassembled WGS sequence"/>
</dbReference>
<comment type="caution">
    <text evidence="1">The sequence shown here is derived from an EMBL/GenBank/DDBJ whole genome shotgun (WGS) entry which is preliminary data.</text>
</comment>
<evidence type="ECO:0000313" key="1">
    <source>
        <dbReference type="EMBL" id="GAA4003964.1"/>
    </source>
</evidence>
<keyword evidence="2" id="KW-1185">Reference proteome</keyword>
<dbReference type="RefSeq" id="WP_344869897.1">
    <property type="nucleotide sequence ID" value="NZ_BAABBP010000036.1"/>
</dbReference>
<protein>
    <submittedName>
        <fullName evidence="1">Uncharacterized protein</fullName>
    </submittedName>
</protein>
<name>A0ABP7RYF4_9BURK</name>
<organism evidence="1 2">
    <name type="scientific">Comamonas faecalis</name>
    <dbReference type="NCBI Taxonomy" id="1387849"/>
    <lineage>
        <taxon>Bacteria</taxon>
        <taxon>Pseudomonadati</taxon>
        <taxon>Pseudomonadota</taxon>
        <taxon>Betaproteobacteria</taxon>
        <taxon>Burkholderiales</taxon>
        <taxon>Comamonadaceae</taxon>
        <taxon>Comamonas</taxon>
    </lineage>
</organism>
<proteinExistence type="predicted"/>
<evidence type="ECO:0000313" key="2">
    <source>
        <dbReference type="Proteomes" id="UP001501627"/>
    </source>
</evidence>
<accession>A0ABP7RYF4</accession>
<reference evidence="2" key="1">
    <citation type="journal article" date="2019" name="Int. J. Syst. Evol. Microbiol.">
        <title>The Global Catalogue of Microorganisms (GCM) 10K type strain sequencing project: providing services to taxonomists for standard genome sequencing and annotation.</title>
        <authorList>
            <consortium name="The Broad Institute Genomics Platform"/>
            <consortium name="The Broad Institute Genome Sequencing Center for Infectious Disease"/>
            <person name="Wu L."/>
            <person name="Ma J."/>
        </authorList>
    </citation>
    <scope>NUCLEOTIDE SEQUENCE [LARGE SCALE GENOMIC DNA]</scope>
    <source>
        <strain evidence="2">JCM 17561</strain>
    </source>
</reference>